<feature type="transmembrane region" description="Helical" evidence="11">
    <location>
        <begin position="498"/>
        <end position="521"/>
    </location>
</feature>
<sequence length="533" mass="61398">MNMMKLLNFFVFVLVVLQSGFEKCKGYNILCIFPSVSYSHQKPMLAVSEALARKGHNVTAITLNPNKKMNLKNYRQIDANSLYGIWAKLHSDVGFSLQKRMTAFEVVKGFAASTEHFNRALLYHPAIDGFAREIEATNATYDVVIYEAIIYTSLIGMVLQNGAPLPPTIGLLTLSVFSDADWYMGNPLAEAYIPTLNTPFTDHMTFYQRLYSLAIILYTWYELSYRSRPIQEALMKERYGAGLPSIEEIERNRSMLFYLNDFTTSYLRPVQQNTVFVGPINVENQPVDALPQDLQKWMDEAEEGVIYFSLGSNMKGTSFPAEKRAAFIEAFSRLDKIRVLWKWEDEKLPNQPNNTLIRKWFPQNSILAHPKTKLFISQMGHQSSQEAINFAVPMLGIPIYGDQQQNAQKLEREGVSLFLDIVDDNFNSDVYKNIQRILSDNTFKQNMIRLQWLSRDKPMSAADTAVWWVEYVARHKGAAHLRPAVLDLPWYQVYLVDIFLFFTIIFSVMILFLYMLLKILFCRSNISKKVKVN</sequence>
<comment type="caution">
    <text evidence="13">The sequence shown here is derived from an EMBL/GenBank/DDBJ whole genome shotgun (WGS) entry which is preliminary data.</text>
</comment>
<comment type="similarity">
    <text evidence="2">Belongs to the UDP-glycosyltransferase family.</text>
</comment>
<dbReference type="InterPro" id="IPR002213">
    <property type="entry name" value="UDP_glucos_trans"/>
</dbReference>
<evidence type="ECO:0000256" key="4">
    <source>
        <dbReference type="ARBA" id="ARBA00022679"/>
    </source>
</evidence>
<reference evidence="13 14" key="1">
    <citation type="journal article" date="2017" name="Gigascience">
        <title>Genome sequence of the small brown planthopper, Laodelphax striatellus.</title>
        <authorList>
            <person name="Zhu J."/>
            <person name="Jiang F."/>
            <person name="Wang X."/>
            <person name="Yang P."/>
            <person name="Bao Y."/>
            <person name="Zhao W."/>
            <person name="Wang W."/>
            <person name="Lu H."/>
            <person name="Wang Q."/>
            <person name="Cui N."/>
            <person name="Li J."/>
            <person name="Chen X."/>
            <person name="Luo L."/>
            <person name="Yu J."/>
            <person name="Kang L."/>
            <person name="Cui F."/>
        </authorList>
    </citation>
    <scope>NUCLEOTIDE SEQUENCE [LARGE SCALE GENOMIC DNA]</scope>
    <source>
        <strain evidence="13">Lst14</strain>
    </source>
</reference>
<dbReference type="GO" id="GO:0008194">
    <property type="term" value="F:UDP-glycosyltransferase activity"/>
    <property type="evidence" value="ECO:0007669"/>
    <property type="project" value="InterPro"/>
</dbReference>
<comment type="subcellular location">
    <subcellularLocation>
        <location evidence="10">Endomembrane system</location>
        <topology evidence="10">Single-pass type I membrane protein</topology>
    </subcellularLocation>
    <subcellularLocation>
        <location evidence="1">Endoplasmic reticulum</location>
    </subcellularLocation>
</comment>
<evidence type="ECO:0000256" key="1">
    <source>
        <dbReference type="ARBA" id="ARBA00004240"/>
    </source>
</evidence>
<dbReference type="EMBL" id="QKKF02018223">
    <property type="protein sequence ID" value="RZF40515.1"/>
    <property type="molecule type" value="Genomic_DNA"/>
</dbReference>
<keyword evidence="4" id="KW-0808">Transferase</keyword>
<evidence type="ECO:0000256" key="8">
    <source>
        <dbReference type="ARBA" id="ARBA00023136"/>
    </source>
</evidence>
<dbReference type="AlphaFoldDB" id="A0A482X3M6"/>
<dbReference type="SUPFAM" id="SSF53756">
    <property type="entry name" value="UDP-Glycosyltransferase/glycogen phosphorylase"/>
    <property type="match status" value="1"/>
</dbReference>
<evidence type="ECO:0000313" key="13">
    <source>
        <dbReference type="EMBL" id="RZF40515.1"/>
    </source>
</evidence>
<evidence type="ECO:0000256" key="7">
    <source>
        <dbReference type="ARBA" id="ARBA00022989"/>
    </source>
</evidence>
<feature type="signal peptide" evidence="12">
    <location>
        <begin position="1"/>
        <end position="26"/>
    </location>
</feature>
<dbReference type="PANTHER" id="PTHR48043:SF114">
    <property type="entry name" value="IP04436P-RELATED"/>
    <property type="match status" value="1"/>
</dbReference>
<dbReference type="FunFam" id="3.40.50.2000:FF:000050">
    <property type="entry name" value="UDP-glucuronosyltransferase"/>
    <property type="match status" value="1"/>
</dbReference>
<feature type="chain" id="PRO_5019724753" description="UDP-glucuronosyltransferase" evidence="12">
    <location>
        <begin position="27"/>
        <end position="533"/>
    </location>
</feature>
<dbReference type="OrthoDB" id="5835829at2759"/>
<protein>
    <recommendedName>
        <fullName evidence="15">UDP-glucuronosyltransferase</fullName>
    </recommendedName>
</protein>
<evidence type="ECO:0000256" key="6">
    <source>
        <dbReference type="ARBA" id="ARBA00022824"/>
    </source>
</evidence>
<evidence type="ECO:0000256" key="10">
    <source>
        <dbReference type="ARBA" id="ARBA00046288"/>
    </source>
</evidence>
<keyword evidence="7 11" id="KW-1133">Transmembrane helix</keyword>
<dbReference type="PANTHER" id="PTHR48043">
    <property type="entry name" value="EG:EG0003.4 PROTEIN-RELATED"/>
    <property type="match status" value="1"/>
</dbReference>
<dbReference type="SMR" id="A0A482X3M6"/>
<dbReference type="Gene3D" id="3.40.50.2000">
    <property type="entry name" value="Glycogen Phosphorylase B"/>
    <property type="match status" value="1"/>
</dbReference>
<keyword evidence="9" id="KW-0325">Glycoprotein</keyword>
<dbReference type="CDD" id="cd03784">
    <property type="entry name" value="GT1_Gtf-like"/>
    <property type="match status" value="1"/>
</dbReference>
<dbReference type="Proteomes" id="UP000291343">
    <property type="component" value="Unassembled WGS sequence"/>
</dbReference>
<keyword evidence="6" id="KW-0256">Endoplasmic reticulum</keyword>
<evidence type="ECO:0000256" key="3">
    <source>
        <dbReference type="ARBA" id="ARBA00022676"/>
    </source>
</evidence>
<dbReference type="InParanoid" id="A0A482X3M6"/>
<organism evidence="13 14">
    <name type="scientific">Laodelphax striatellus</name>
    <name type="common">Small brown planthopper</name>
    <name type="synonym">Delphax striatella</name>
    <dbReference type="NCBI Taxonomy" id="195883"/>
    <lineage>
        <taxon>Eukaryota</taxon>
        <taxon>Metazoa</taxon>
        <taxon>Ecdysozoa</taxon>
        <taxon>Arthropoda</taxon>
        <taxon>Hexapoda</taxon>
        <taxon>Insecta</taxon>
        <taxon>Pterygota</taxon>
        <taxon>Neoptera</taxon>
        <taxon>Paraneoptera</taxon>
        <taxon>Hemiptera</taxon>
        <taxon>Auchenorrhyncha</taxon>
        <taxon>Fulgoroidea</taxon>
        <taxon>Delphacidae</taxon>
        <taxon>Criomorphinae</taxon>
        <taxon>Laodelphax</taxon>
    </lineage>
</organism>
<evidence type="ECO:0008006" key="15">
    <source>
        <dbReference type="Google" id="ProtNLM"/>
    </source>
</evidence>
<keyword evidence="8 11" id="KW-0472">Membrane</keyword>
<evidence type="ECO:0000256" key="5">
    <source>
        <dbReference type="ARBA" id="ARBA00022692"/>
    </source>
</evidence>
<evidence type="ECO:0000256" key="2">
    <source>
        <dbReference type="ARBA" id="ARBA00009995"/>
    </source>
</evidence>
<keyword evidence="5 11" id="KW-0812">Transmembrane</keyword>
<accession>A0A482X3M6</accession>
<name>A0A482X3M6_LAOST</name>
<keyword evidence="3" id="KW-0328">Glycosyltransferase</keyword>
<dbReference type="Pfam" id="PF00201">
    <property type="entry name" value="UDPGT"/>
    <property type="match status" value="1"/>
</dbReference>
<keyword evidence="14" id="KW-1185">Reference proteome</keyword>
<keyword evidence="12" id="KW-0732">Signal</keyword>
<evidence type="ECO:0000256" key="9">
    <source>
        <dbReference type="ARBA" id="ARBA00023180"/>
    </source>
</evidence>
<evidence type="ECO:0000313" key="14">
    <source>
        <dbReference type="Proteomes" id="UP000291343"/>
    </source>
</evidence>
<evidence type="ECO:0000256" key="12">
    <source>
        <dbReference type="SAM" id="SignalP"/>
    </source>
</evidence>
<gene>
    <name evidence="13" type="ORF">LSTR_LSTR000394</name>
</gene>
<evidence type="ECO:0000256" key="11">
    <source>
        <dbReference type="SAM" id="Phobius"/>
    </source>
</evidence>
<dbReference type="InterPro" id="IPR050271">
    <property type="entry name" value="UDP-glycosyltransferase"/>
</dbReference>
<proteinExistence type="inferred from homology"/>
<dbReference type="GO" id="GO:0005783">
    <property type="term" value="C:endoplasmic reticulum"/>
    <property type="evidence" value="ECO:0007669"/>
    <property type="project" value="UniProtKB-SubCell"/>
</dbReference>